<evidence type="ECO:0000256" key="1">
    <source>
        <dbReference type="SAM" id="MobiDB-lite"/>
    </source>
</evidence>
<keyword evidence="3" id="KW-1185">Reference proteome</keyword>
<dbReference type="EMBL" id="MLYV02000794">
    <property type="protein sequence ID" value="PSR77483.1"/>
    <property type="molecule type" value="Genomic_DNA"/>
</dbReference>
<dbReference type="OrthoDB" id="2758159at2759"/>
<organism evidence="2 3">
    <name type="scientific">Hermanssonia centrifuga</name>
    <dbReference type="NCBI Taxonomy" id="98765"/>
    <lineage>
        <taxon>Eukaryota</taxon>
        <taxon>Fungi</taxon>
        <taxon>Dikarya</taxon>
        <taxon>Basidiomycota</taxon>
        <taxon>Agaricomycotina</taxon>
        <taxon>Agaricomycetes</taxon>
        <taxon>Polyporales</taxon>
        <taxon>Meruliaceae</taxon>
        <taxon>Hermanssonia</taxon>
    </lineage>
</organism>
<dbReference type="STRING" id="98765.A0A2R6NVC9"/>
<proteinExistence type="predicted"/>
<protein>
    <submittedName>
        <fullName evidence="2">Uncharacterized protein</fullName>
    </submittedName>
</protein>
<gene>
    <name evidence="2" type="ORF">PHLCEN_2v7914</name>
</gene>
<sequence length="396" mass="44525">MAVAIIQAYRLPLQGFAPIFTPLNSTVGRAGLRKSESNVVSFEEHAADVLHALRTFHISTFDNSHDPSAPPSPYWAFLRFVVRRCFLKIAERISNGNKIWRIHPVSVLRSWQPGDAVFKRTEFVLQHPILQATLEVYDVKPVSQTADGRATYYFATDNAKAWAKVACALFGVLEEKLMTLYFDGHTPPKQVPRATMDAESIIIVSDYLDMFSVILDLAPVKEILKHTSYTSRLEPLEEPALASKYSPDAKTDDPDGEALTKEEQESAGGHVFRYLRAIVSWVNASLFLTQHEIFRSRVPIELYLVHVPPERGNQLAAFQSIKEEIFGRLPEDQEQNISAFFNDEEQTLHKFEGSVHTECALMGILSDAGSSDSPPSIQDIFKYNGNRLGNLPDIFK</sequence>
<comment type="caution">
    <text evidence="2">The sequence shown here is derived from an EMBL/GenBank/DDBJ whole genome shotgun (WGS) entry which is preliminary data.</text>
</comment>
<evidence type="ECO:0000313" key="2">
    <source>
        <dbReference type="EMBL" id="PSR77483.1"/>
    </source>
</evidence>
<evidence type="ECO:0000313" key="3">
    <source>
        <dbReference type="Proteomes" id="UP000186601"/>
    </source>
</evidence>
<name>A0A2R6NVC9_9APHY</name>
<feature type="compositionally biased region" description="Basic and acidic residues" evidence="1">
    <location>
        <begin position="247"/>
        <end position="264"/>
    </location>
</feature>
<accession>A0A2R6NVC9</accession>
<dbReference type="Proteomes" id="UP000186601">
    <property type="component" value="Unassembled WGS sequence"/>
</dbReference>
<reference evidence="2 3" key="1">
    <citation type="submission" date="2018-02" db="EMBL/GenBank/DDBJ databases">
        <title>Genome sequence of the basidiomycete white-rot fungus Phlebia centrifuga.</title>
        <authorList>
            <person name="Granchi Z."/>
            <person name="Peng M."/>
            <person name="de Vries R.P."/>
            <person name="Hilden K."/>
            <person name="Makela M.R."/>
            <person name="Grigoriev I."/>
            <person name="Riley R."/>
        </authorList>
    </citation>
    <scope>NUCLEOTIDE SEQUENCE [LARGE SCALE GENOMIC DNA]</scope>
    <source>
        <strain evidence="2 3">FBCC195</strain>
    </source>
</reference>
<dbReference type="AlphaFoldDB" id="A0A2R6NVC9"/>
<feature type="region of interest" description="Disordered" evidence="1">
    <location>
        <begin position="241"/>
        <end position="264"/>
    </location>
</feature>
<feature type="non-terminal residue" evidence="2">
    <location>
        <position position="396"/>
    </location>
</feature>